<name>H8ZEE7_NEMA1</name>
<dbReference type="HOGENOM" id="CLU_2320982_0_0_1"/>
<dbReference type="EMBL" id="JH604637">
    <property type="protein sequence ID" value="EHY64912.1"/>
    <property type="molecule type" value="Genomic_DNA"/>
</dbReference>
<evidence type="ECO:0000313" key="1">
    <source>
        <dbReference type="EMBL" id="EHY64912.1"/>
    </source>
</evidence>
<gene>
    <name evidence="1" type="ORF">NERG_01968</name>
</gene>
<protein>
    <submittedName>
        <fullName evidence="1">Uncharacterized protein</fullName>
    </submittedName>
</protein>
<dbReference type="AlphaFoldDB" id="H8ZEE7"/>
<accession>H8ZEE7</accession>
<proteinExistence type="predicted"/>
<dbReference type="Proteomes" id="UP000005622">
    <property type="component" value="Unassembled WGS sequence"/>
</dbReference>
<organism evidence="1">
    <name type="scientific">Nematocida ausubeli (strain ATCC PRA-371 / ERTm2)</name>
    <name type="common">Nematode killer fungus</name>
    <dbReference type="NCBI Taxonomy" id="1913371"/>
    <lineage>
        <taxon>Eukaryota</taxon>
        <taxon>Fungi</taxon>
        <taxon>Fungi incertae sedis</taxon>
        <taxon>Microsporidia</taxon>
        <taxon>Nematocida</taxon>
    </lineage>
</organism>
<reference evidence="1" key="1">
    <citation type="submission" date="2011-03" db="EMBL/GenBank/DDBJ databases">
        <title>The Genome Sequence of Nematocida sp1 strain ERTm2.</title>
        <authorList>
            <consortium name="The Broad Institute Genome Sequencing Platform"/>
            <consortium name="The Broad Institute Genome Sequencing Center for Infectious Disease"/>
            <person name="Cuomo C."/>
            <person name="Troemel E."/>
            <person name="Young S.K."/>
            <person name="Zeng Q."/>
            <person name="Gargeya S."/>
            <person name="Fitzgerald M."/>
            <person name="Haas B."/>
            <person name="Abouelleil A."/>
            <person name="Alvarado L."/>
            <person name="Arachchi H.M."/>
            <person name="Berlin A."/>
            <person name="Brown A."/>
            <person name="Chapman S.B."/>
            <person name="Chen Z."/>
            <person name="Dunbar C."/>
            <person name="Freedman E."/>
            <person name="Gearin G."/>
            <person name="Gellesch M."/>
            <person name="Goldberg J."/>
            <person name="Griggs A."/>
            <person name="Gujja S."/>
            <person name="Heilman E.R."/>
            <person name="Heiman D."/>
            <person name="Howarth C."/>
            <person name="Larson L."/>
            <person name="Lui A."/>
            <person name="MacDonald P.J.P."/>
            <person name="Mehta T."/>
            <person name="Montmayeur A."/>
            <person name="Murphy C."/>
            <person name="Neiman D."/>
            <person name="Pearson M."/>
            <person name="Priest M."/>
            <person name="Roberts A."/>
            <person name="Saif S."/>
            <person name="Shea T."/>
            <person name="Shenoy N."/>
            <person name="Sisk P."/>
            <person name="Stolte C."/>
            <person name="Sykes S."/>
            <person name="White J."/>
            <person name="Yandava C."/>
            <person name="Wortman J."/>
            <person name="Nusbaum C."/>
            <person name="Birren B."/>
        </authorList>
    </citation>
    <scope>NUCLEOTIDE SEQUENCE</scope>
    <source>
        <strain evidence="1">ERTm2</strain>
    </source>
</reference>
<sequence length="99" mass="11518">MEVIRTNTVKFYFSFSYVHEHSQSNAETLDLFDMLLSCLQVPPITFRIFNVSQKALLLTHTAMWGFNNKTFLAVACANRLTKHFQVGYLVCTCYCIRLR</sequence>